<keyword evidence="5" id="KW-1185">Reference proteome</keyword>
<keyword evidence="2" id="KW-0067">ATP-binding</keyword>
<dbReference type="InterPro" id="IPR027417">
    <property type="entry name" value="P-loop_NTPase"/>
</dbReference>
<dbReference type="OrthoDB" id="3270319at2759"/>
<dbReference type="PROSITE" id="PS51192">
    <property type="entry name" value="HELICASE_ATP_BIND_1"/>
    <property type="match status" value="1"/>
</dbReference>
<evidence type="ECO:0000259" key="3">
    <source>
        <dbReference type="PROSITE" id="PS51192"/>
    </source>
</evidence>
<reference evidence="4 5" key="1">
    <citation type="submission" date="2019-02" db="EMBL/GenBank/DDBJ databases">
        <title>Genome sequencing of the rare red list fungi Hericium alpestre (H. flagellum).</title>
        <authorList>
            <person name="Buettner E."/>
            <person name="Kellner H."/>
        </authorList>
    </citation>
    <scope>NUCLEOTIDE SEQUENCE [LARGE SCALE GENOMIC DNA]</scope>
    <source>
        <strain evidence="4 5">DSM 108284</strain>
    </source>
</reference>
<name>A0A4Y9ZI46_9AGAM</name>
<dbReference type="GO" id="GO:0005524">
    <property type="term" value="F:ATP binding"/>
    <property type="evidence" value="ECO:0007669"/>
    <property type="project" value="InterPro"/>
</dbReference>
<dbReference type="InterPro" id="IPR000330">
    <property type="entry name" value="SNF2_N"/>
</dbReference>
<sequence length="344" mass="37744">MLNMDAVGLGKTLQAVGAIAVYAWLVNLTMTIPEQGGEGQLPGMFANSTEWWLTALNNGTLARPHIIVVPVSLVDQIVVELHSVGGVRPVEQPPHKRIMVVSHPTLGNTGKVVLTNTHNTPSKVPELRMGVQAEQQAAQTVFGRQWGVAVIDEIHQCRNVGQFFMGVTALTSMSIGVLGMSATPVSSKAMDLWNIGRALRINFFISNDAEARDMNRAQTRGLRKDRKKRAVDPESVTNVLRGADTDMVSEVSKEMAPYVAQMRDHFSGLVIRRTIASVDWEGKPLLTLRPYTEHIFTMRLYQHEYDALEALLACDAPAACPRLSPAISFQSANRPSLSDFEYGA</sequence>
<evidence type="ECO:0000313" key="4">
    <source>
        <dbReference type="EMBL" id="TFY74416.1"/>
    </source>
</evidence>
<keyword evidence="1" id="KW-0547">Nucleotide-binding</keyword>
<accession>A0A4Y9ZI46</accession>
<evidence type="ECO:0000256" key="2">
    <source>
        <dbReference type="ARBA" id="ARBA00022840"/>
    </source>
</evidence>
<feature type="domain" description="Helicase ATP-binding" evidence="3">
    <location>
        <begin position="1"/>
        <end position="202"/>
    </location>
</feature>
<dbReference type="InterPro" id="IPR014001">
    <property type="entry name" value="Helicase_ATP-bd"/>
</dbReference>
<dbReference type="Proteomes" id="UP000298061">
    <property type="component" value="Unassembled WGS sequence"/>
</dbReference>
<dbReference type="Pfam" id="PF00176">
    <property type="entry name" value="SNF2-rel_dom"/>
    <property type="match status" value="1"/>
</dbReference>
<dbReference type="Gene3D" id="3.40.50.300">
    <property type="entry name" value="P-loop containing nucleotide triphosphate hydrolases"/>
    <property type="match status" value="1"/>
</dbReference>
<dbReference type="SUPFAM" id="SSF52540">
    <property type="entry name" value="P-loop containing nucleoside triphosphate hydrolases"/>
    <property type="match status" value="1"/>
</dbReference>
<evidence type="ECO:0000313" key="5">
    <source>
        <dbReference type="Proteomes" id="UP000298061"/>
    </source>
</evidence>
<proteinExistence type="predicted"/>
<dbReference type="EMBL" id="SFCI01002097">
    <property type="protein sequence ID" value="TFY74416.1"/>
    <property type="molecule type" value="Genomic_DNA"/>
</dbReference>
<gene>
    <name evidence="4" type="ORF">EWM64_g9596</name>
</gene>
<comment type="caution">
    <text evidence="4">The sequence shown here is derived from an EMBL/GenBank/DDBJ whole genome shotgun (WGS) entry which is preliminary data.</text>
</comment>
<protein>
    <recommendedName>
        <fullName evidence="3">Helicase ATP-binding domain-containing protein</fullName>
    </recommendedName>
</protein>
<evidence type="ECO:0000256" key="1">
    <source>
        <dbReference type="ARBA" id="ARBA00022741"/>
    </source>
</evidence>
<organism evidence="4 5">
    <name type="scientific">Hericium alpestre</name>
    <dbReference type="NCBI Taxonomy" id="135208"/>
    <lineage>
        <taxon>Eukaryota</taxon>
        <taxon>Fungi</taxon>
        <taxon>Dikarya</taxon>
        <taxon>Basidiomycota</taxon>
        <taxon>Agaricomycotina</taxon>
        <taxon>Agaricomycetes</taxon>
        <taxon>Russulales</taxon>
        <taxon>Hericiaceae</taxon>
        <taxon>Hericium</taxon>
    </lineage>
</organism>
<dbReference type="AlphaFoldDB" id="A0A4Y9ZI46"/>